<accession>A0ABD3W572</accession>
<reference evidence="1 2" key="1">
    <citation type="submission" date="2024-11" db="EMBL/GenBank/DDBJ databases">
        <title>Chromosome-level genome assembly of the freshwater bivalve Anodonta woodiana.</title>
        <authorList>
            <person name="Chen X."/>
        </authorList>
    </citation>
    <scope>NUCLEOTIDE SEQUENCE [LARGE SCALE GENOMIC DNA]</scope>
    <source>
        <strain evidence="1">MN2024</strain>
        <tissue evidence="1">Gills</tissue>
    </source>
</reference>
<gene>
    <name evidence="1" type="ORF">ACJMK2_041547</name>
</gene>
<organism evidence="1 2">
    <name type="scientific">Sinanodonta woodiana</name>
    <name type="common">Chinese pond mussel</name>
    <name type="synonym">Anodonta woodiana</name>
    <dbReference type="NCBI Taxonomy" id="1069815"/>
    <lineage>
        <taxon>Eukaryota</taxon>
        <taxon>Metazoa</taxon>
        <taxon>Spiralia</taxon>
        <taxon>Lophotrochozoa</taxon>
        <taxon>Mollusca</taxon>
        <taxon>Bivalvia</taxon>
        <taxon>Autobranchia</taxon>
        <taxon>Heteroconchia</taxon>
        <taxon>Palaeoheterodonta</taxon>
        <taxon>Unionida</taxon>
        <taxon>Unionoidea</taxon>
        <taxon>Unionidae</taxon>
        <taxon>Unioninae</taxon>
        <taxon>Sinanodonta</taxon>
    </lineage>
</organism>
<evidence type="ECO:0000313" key="1">
    <source>
        <dbReference type="EMBL" id="KAL3868786.1"/>
    </source>
</evidence>
<keyword evidence="2" id="KW-1185">Reference proteome</keyword>
<dbReference type="PANTHER" id="PTHR32289:SF1">
    <property type="entry name" value="PROTEIN FAM167A-LIKE"/>
    <property type="match status" value="1"/>
</dbReference>
<sequence>MKSCVSYDVGISITLTNDDPVEHMPAFLQSAILADETDDNAAQLPSESVTLPERYQKCLDNNCKMHVVKTEDNDKDREKDLETALKWIKQEMMLMKLQDRALMRQFIHLRSGIIQLRCLYELNSSNSDLSYDGSNLSLDGSVTSISQNGYLSSSELEPVEFRGRTSSLLAPKRTHSITRIKWASNEYI</sequence>
<comment type="caution">
    <text evidence="1">The sequence shown here is derived from an EMBL/GenBank/DDBJ whole genome shotgun (WGS) entry which is preliminary data.</text>
</comment>
<proteinExistence type="predicted"/>
<evidence type="ECO:0000313" key="2">
    <source>
        <dbReference type="Proteomes" id="UP001634394"/>
    </source>
</evidence>
<dbReference type="PANTHER" id="PTHR32289">
    <property type="entry name" value="PROTEIN FAM167A"/>
    <property type="match status" value="1"/>
</dbReference>
<protein>
    <submittedName>
        <fullName evidence="1">Uncharacterized protein</fullName>
    </submittedName>
</protein>
<dbReference type="AlphaFoldDB" id="A0ABD3W572"/>
<dbReference type="Proteomes" id="UP001634394">
    <property type="component" value="Unassembled WGS sequence"/>
</dbReference>
<dbReference type="EMBL" id="JBJQND010000008">
    <property type="protein sequence ID" value="KAL3868786.1"/>
    <property type="molecule type" value="Genomic_DNA"/>
</dbReference>
<name>A0ABD3W572_SINWO</name>
<dbReference type="InterPro" id="IPR051771">
    <property type="entry name" value="FAM167_domain"/>
</dbReference>